<name>A0A1I0VF24_9CLOT</name>
<evidence type="ECO:0000313" key="5">
    <source>
        <dbReference type="Proteomes" id="UP000198619"/>
    </source>
</evidence>
<keyword evidence="5" id="KW-1185">Reference proteome</keyword>
<dbReference type="GO" id="GO:0005829">
    <property type="term" value="C:cytosol"/>
    <property type="evidence" value="ECO:0007669"/>
    <property type="project" value="TreeGrafter"/>
</dbReference>
<evidence type="ECO:0000256" key="3">
    <source>
        <dbReference type="SAM" id="Coils"/>
    </source>
</evidence>
<keyword evidence="4" id="KW-0282">Flagellum</keyword>
<feature type="coiled-coil region" evidence="3">
    <location>
        <begin position="107"/>
        <end position="145"/>
    </location>
</feature>
<dbReference type="OrthoDB" id="2375163at2"/>
<protein>
    <submittedName>
        <fullName evidence="4">Flagellar assembly protein FliH</fullName>
    </submittedName>
</protein>
<evidence type="ECO:0000313" key="4">
    <source>
        <dbReference type="EMBL" id="SFA74647.1"/>
    </source>
</evidence>
<keyword evidence="4" id="KW-0969">Cilium</keyword>
<proteinExistence type="predicted"/>
<dbReference type="EMBL" id="FOKI01000002">
    <property type="protein sequence ID" value="SFA74647.1"/>
    <property type="molecule type" value="Genomic_DNA"/>
</dbReference>
<dbReference type="RefSeq" id="WP_090038033.1">
    <property type="nucleotide sequence ID" value="NZ_FOKI01000002.1"/>
</dbReference>
<keyword evidence="4" id="KW-0966">Cell projection</keyword>
<dbReference type="PANTHER" id="PTHR34982:SF1">
    <property type="entry name" value="FLAGELLAR ASSEMBLY PROTEIN FLIH"/>
    <property type="match status" value="1"/>
</dbReference>
<dbReference type="Proteomes" id="UP000198619">
    <property type="component" value="Unassembled WGS sequence"/>
</dbReference>
<keyword evidence="1" id="KW-0813">Transport</keyword>
<evidence type="ECO:0000256" key="1">
    <source>
        <dbReference type="ARBA" id="ARBA00022448"/>
    </source>
</evidence>
<dbReference type="InterPro" id="IPR051472">
    <property type="entry name" value="T3SS_Stator/FliH"/>
</dbReference>
<sequence length="257" mass="29603">MPSFYSNIIKDSSAEKSGRKIITTTYEVKPKKIETLEDEKEKEDTIDDPLRFDPLGQIIIEKAKRDRDELLRKTYEEVETIRSDAYNEAYNMGYEEGKTSGYDDGYKEAYDKNIEKAKEEAGSIIENANNILLSAKAQYENYLKEKKEEILDLSLYIAQLALNKEILRDDAMDEVIFNALEESAKAKTYIIKCSEEYIDHINENVILWKEKLALNNCEVFIIKDNSLEKGNAVIEKNNGKIKVGIDVALENIKKELF</sequence>
<dbReference type="GO" id="GO:0015031">
    <property type="term" value="P:protein transport"/>
    <property type="evidence" value="ECO:0007669"/>
    <property type="project" value="UniProtKB-KW"/>
</dbReference>
<keyword evidence="2" id="KW-0653">Protein transport</keyword>
<dbReference type="PANTHER" id="PTHR34982">
    <property type="entry name" value="YOP PROTEINS TRANSLOCATION PROTEIN L"/>
    <property type="match status" value="1"/>
</dbReference>
<reference evidence="4 5" key="1">
    <citation type="submission" date="2016-10" db="EMBL/GenBank/DDBJ databases">
        <authorList>
            <person name="de Groot N.N."/>
        </authorList>
    </citation>
    <scope>NUCLEOTIDE SEQUENCE [LARGE SCALE GENOMIC DNA]</scope>
    <source>
        <strain evidence="4 5">DSM 12271</strain>
    </source>
</reference>
<dbReference type="AlphaFoldDB" id="A0A1I0VF24"/>
<evidence type="ECO:0000256" key="2">
    <source>
        <dbReference type="ARBA" id="ARBA00022927"/>
    </source>
</evidence>
<accession>A0A1I0VF24</accession>
<keyword evidence="3" id="KW-0175">Coiled coil</keyword>
<organism evidence="4 5">
    <name type="scientific">Clostridium frigidicarnis</name>
    <dbReference type="NCBI Taxonomy" id="84698"/>
    <lineage>
        <taxon>Bacteria</taxon>
        <taxon>Bacillati</taxon>
        <taxon>Bacillota</taxon>
        <taxon>Clostridia</taxon>
        <taxon>Eubacteriales</taxon>
        <taxon>Clostridiaceae</taxon>
        <taxon>Clostridium</taxon>
    </lineage>
</organism>
<dbReference type="STRING" id="84698.SAMN04488528_100216"/>
<gene>
    <name evidence="4" type="ORF">SAMN04488528_100216</name>
</gene>